<feature type="compositionally biased region" description="Basic and acidic residues" evidence="2">
    <location>
        <begin position="1279"/>
        <end position="1290"/>
    </location>
</feature>
<dbReference type="VEuPathDB" id="TrichDB:TRFO_04017"/>
<feature type="compositionally biased region" description="Polar residues" evidence="2">
    <location>
        <begin position="1014"/>
        <end position="1024"/>
    </location>
</feature>
<reference evidence="3" key="1">
    <citation type="submission" date="2016-10" db="EMBL/GenBank/DDBJ databases">
        <authorList>
            <person name="Benchimol M."/>
            <person name="Almeida L.G."/>
            <person name="Vasconcelos A.T."/>
            <person name="Perreira-Neves A."/>
            <person name="Rosa I.A."/>
            <person name="Tasca T."/>
            <person name="Bogo M.R."/>
            <person name="de Souza W."/>
        </authorList>
    </citation>
    <scope>NUCLEOTIDE SEQUENCE [LARGE SCALE GENOMIC DNA]</scope>
    <source>
        <strain evidence="3">K</strain>
    </source>
</reference>
<evidence type="ECO:0000256" key="1">
    <source>
        <dbReference type="SAM" id="Coils"/>
    </source>
</evidence>
<feature type="coiled-coil region" evidence="1">
    <location>
        <begin position="14"/>
        <end position="41"/>
    </location>
</feature>
<feature type="compositionally biased region" description="Low complexity" evidence="2">
    <location>
        <begin position="767"/>
        <end position="776"/>
    </location>
</feature>
<sequence>MSAITPLSSSKLNISDAKRILSKLKSENSEYTNSLSRLIESTKNVLNANSRLEKGISERTKYKSMLGKNVEGIPDMLRKYQQKYHDAFRRFKKYQRQASKQKRGATLRKIRKEIDDVNFQITMIKNETEEYQNKVKLESDVISQIIQLNGLKRELVTMNKSLREEAYRLLGLIDFAHLDMPEKVEEQINILRTKMMRADFIKKKLDMIDNPDDDSYDDSKVYADIDDRLKQTVHIFKDLESVFQNSTLPIASLNYQQNDRSNSENVSEIVSEIITSGSSLSSARPNPNSNTNSKKNSSTMNSINKLSSLQNNGGNNMNDSLMKDGRTPKTEVKPISPKSKLFENRITPTKNDHPASVLDFSYHDKSEMKKTLSKSQNVDISNSKTIKTQKGNCALNFSKTTPIKIDANDSNYSSISELDSETTSNNEEYTRINNRISHFSLTIPEKDSFKSTNSFVNNRNNYSQTLNQSKSALTQKSRNKSNVNIEQTYSDSSQENQNSRTTMNQSKHNNSNRRIQGKRTSPTINNLGSSKELEKNAFSKTENLESSMRRRKRKRPRSVVSSNKSKEINESTNNLEKSFNEKQKSLRRNNSANRTNNNISHSSNISRKLNTTQDQNYLDDEYSGDSDSHLNPTIPRLLELAEVSTPNASLTKSKTSNKSLTHSSNIGTRNSKKTRKTRDEEGIHTSNGDNVNVHIHDNDKEEGRSEKYIYFPLDQNKSKSVKEKKHKSASKEIFEEEEDPPNDMTNTETQNPSARRKKRKVRKGKNENPQNNPDNNSEIRSNPHQHKNTTNITKSGKGKGIIKTPNEIEFEEEEINEDNNIVKIQSKRKGKKNSNTYNNDYLKPKKYIKDDHRSSDDEKSLNKQKRIKKKNISHANESENDNDDENEDNIGIEEEEECYEYVTSSTNDEDLKNNNKNRNNIFKANRSINENSRNPRSASSPNLNLKKQRKSKTPTPIKSINAEDKNNQLSIVPSIIKKLTNNGSDDEEIEKDPINSTTQKKKESKKSPKKNTTDFSSTETYNESGDSDEFFTLQKRSKSAQIGPIISKIEASNQDHKSYANNHIYDSDGQIIENVLFIKENGSPSSVNRVFNSKGNEIQSPIKFNNSQINSKVFDDNGNQYKSAIKIDENGKTLDRNVYDKYGNKIEDIFSYLSKQGPSKVKKIFDKEGRSLNVIPVDQNGNLISKTAHYYDSENNEIIGPFPTSKSGLLNQKLYDDKNKAIDRVVRVDENGKLIDDIYNENGEPISDINDIFPKRRKRRVRKNRTLHSEIEKEDEDSKIENSKDNDYANKNHSMKNKVKSGHNSKKGRFYGKNGQELHNIIFVDKNSHQLLQEQTLYNSQHKEVEIENIDVDSKGKSIEKIYDANNCLIDCIVMVDLTNNICNPSLYNSNGEKINDILTVIKSENVRKPHTKSNTHSQMEIEFEEEEEVGEISNGPDIELEEEEEIFKAHNKSENESDDKSDNEITHKKIPDECNISIFDDEGNEIVNKVFVDQEGKPFNKKLFNKNHEELTTTSHINSNSRPSIRVIDENGDNLKCIVVIGNNGEILNPVVYNKNGKKITKIGDNSIIKKNKSNKPNKNKAPTKIEKQKHKKTNDIDFDSPEEKEVMKKKKLKKVRTVSDIDFDDTDENPQIKQNAKKKSKSSPVNNSMNIDFDSTDKPIQNNGNNHHHQNIKVNHKAIKNINFDDESYSAQTDESMKVINRLKKEIKTQYNKIYDVNGNEIKNPVIIDSHRCPTNISVFDSKGNEIRSAIESDQELFDCDGDIVDHVIEVDRFGRPTNTKICDSKGNNVNDLSYFFPRKNPYEESASLVDSENHYSPHSKLKLNRNLNNLTNHEKSHYKTTNKNNKPLTATLNAHGKPLDFDLFDSSGNEISEVIFDINGSPIRRIFDSDQRRITSFIIENGDSDDAIDIFYDAEGNEYPNPVFVDIRNIPFNNVKLFDSQGRTVTGTLKYDDKTGIPINQIFDAQGKIISHVVQIGDDGIPTKLTLYNMQKQPVMFPVFNMNKSSPNFAKANKKMIFDKKALNIVSYDNPVGDEEEDYLGVGDEKPSHTSKLKWTRAILSNVINNQLDRTKLNVDVADAKLALARIEDEIRDLEDEKIFLEKTTYEYHQMPYIHRDVVKIFIPGIGPPDLSDMFKHVHTQSETTNETVVDVLREIDENTQFLAKYIIIEQQKLVADSHFPELEKVYRQLRKNNSKLQKTIEGLEARLNLINPDENAEHASKETRLRVKFEENRNEKQYSLSQIESQISEGSIQINDLKNRIEDQRVLIEMIKKKLAEQQRKERPNTRNLCLKLDGLRNVDKRNREKLKMLDLESLAVDLQAARLFDMLGEKSIEVHQSVVDEGEKQLAELKEMFSRMIKKDRRKRNPTTNMAELRYFDEKIKEVKKQIGDIKRKENVVVNKVDKSIKTLQAYGLRIPTHYRVTNGEII</sequence>
<feature type="compositionally biased region" description="Basic residues" evidence="2">
    <location>
        <begin position="862"/>
        <end position="872"/>
    </location>
</feature>
<feature type="compositionally biased region" description="Polar residues" evidence="2">
    <location>
        <begin position="305"/>
        <end position="319"/>
    </location>
</feature>
<feature type="region of interest" description="Disordered" evidence="2">
    <location>
        <begin position="1565"/>
        <end position="1650"/>
    </location>
</feature>
<feature type="compositionally biased region" description="Basic residues" evidence="2">
    <location>
        <begin position="1609"/>
        <end position="1618"/>
    </location>
</feature>
<feature type="coiled-coil region" evidence="1">
    <location>
        <begin position="2183"/>
        <end position="2210"/>
    </location>
</feature>
<feature type="compositionally biased region" description="Acidic residues" evidence="2">
    <location>
        <begin position="808"/>
        <end position="817"/>
    </location>
</feature>
<feature type="compositionally biased region" description="Low complexity" evidence="2">
    <location>
        <begin position="588"/>
        <end position="606"/>
    </location>
</feature>
<feature type="coiled-coil region" evidence="1">
    <location>
        <begin position="2244"/>
        <end position="2285"/>
    </location>
</feature>
<feature type="compositionally biased region" description="Basic and acidic residues" evidence="2">
    <location>
        <begin position="321"/>
        <end position="332"/>
    </location>
</feature>
<dbReference type="OrthoDB" id="10693093at2759"/>
<feature type="region of interest" description="Disordered" evidence="2">
    <location>
        <begin position="982"/>
        <end position="1026"/>
    </location>
</feature>
<dbReference type="EMBL" id="MLAK01000594">
    <property type="protein sequence ID" value="OHT11081.1"/>
    <property type="molecule type" value="Genomic_DNA"/>
</dbReference>
<feature type="compositionally biased region" description="Low complexity" evidence="2">
    <location>
        <begin position="649"/>
        <end position="665"/>
    </location>
</feature>
<feature type="compositionally biased region" description="Low complexity" evidence="2">
    <location>
        <begin position="276"/>
        <end position="304"/>
    </location>
</feature>
<feature type="coiled-coil region" evidence="1">
    <location>
        <begin position="2337"/>
        <end position="2364"/>
    </location>
</feature>
<evidence type="ECO:0000313" key="4">
    <source>
        <dbReference type="Proteomes" id="UP000179807"/>
    </source>
</evidence>
<proteinExistence type="predicted"/>
<organism evidence="3 4">
    <name type="scientific">Tritrichomonas foetus</name>
    <dbReference type="NCBI Taxonomy" id="1144522"/>
    <lineage>
        <taxon>Eukaryota</taxon>
        <taxon>Metamonada</taxon>
        <taxon>Parabasalia</taxon>
        <taxon>Tritrichomonadida</taxon>
        <taxon>Tritrichomonadidae</taxon>
        <taxon>Tritrichomonas</taxon>
    </lineage>
</organism>
<feature type="region of interest" description="Disordered" evidence="2">
    <location>
        <begin position="469"/>
        <end position="610"/>
    </location>
</feature>
<feature type="compositionally biased region" description="Basic residues" evidence="2">
    <location>
        <begin position="754"/>
        <end position="763"/>
    </location>
</feature>
<evidence type="ECO:0000313" key="3">
    <source>
        <dbReference type="EMBL" id="OHT11081.1"/>
    </source>
</evidence>
<feature type="compositionally biased region" description="Basic and acidic residues" evidence="2">
    <location>
        <begin position="847"/>
        <end position="861"/>
    </location>
</feature>
<feature type="compositionally biased region" description="Acidic residues" evidence="2">
    <location>
        <begin position="878"/>
        <end position="890"/>
    </location>
</feature>
<name>A0A1J4KI75_9EUKA</name>
<dbReference type="Proteomes" id="UP000179807">
    <property type="component" value="Unassembled WGS sequence"/>
</dbReference>
<dbReference type="GeneID" id="94826337"/>
<feature type="region of interest" description="Disordered" evidence="2">
    <location>
        <begin position="924"/>
        <end position="965"/>
    </location>
</feature>
<dbReference type="RefSeq" id="XP_068364217.1">
    <property type="nucleotide sequence ID" value="XM_068491633.1"/>
</dbReference>
<feature type="compositionally biased region" description="Basic residues" evidence="2">
    <location>
        <begin position="1571"/>
        <end position="1580"/>
    </location>
</feature>
<accession>A0A1J4KI75</accession>
<feature type="region of interest" description="Disordered" evidence="2">
    <location>
        <begin position="646"/>
        <end position="703"/>
    </location>
</feature>
<feature type="region of interest" description="Disordered" evidence="2">
    <location>
        <begin position="718"/>
        <end position="890"/>
    </location>
</feature>
<feature type="compositionally biased region" description="Polar residues" evidence="2">
    <location>
        <begin position="469"/>
        <end position="529"/>
    </location>
</feature>
<evidence type="ECO:0000256" key="2">
    <source>
        <dbReference type="SAM" id="MobiDB-lite"/>
    </source>
</evidence>
<gene>
    <name evidence="3" type="ORF">TRFO_04017</name>
</gene>
<feature type="compositionally biased region" description="Basic residues" evidence="2">
    <location>
        <begin position="1293"/>
        <end position="1306"/>
    </location>
</feature>
<feature type="compositionally biased region" description="Low complexity" evidence="2">
    <location>
        <begin position="924"/>
        <end position="945"/>
    </location>
</feature>
<keyword evidence="4" id="KW-1185">Reference proteome</keyword>
<feature type="region of interest" description="Disordered" evidence="2">
    <location>
        <begin position="276"/>
        <end position="357"/>
    </location>
</feature>
<comment type="caution">
    <text evidence="3">The sequence shown here is derived from an EMBL/GenBank/DDBJ whole genome shotgun (WGS) entry which is preliminary data.</text>
</comment>
<feature type="compositionally biased region" description="Polar residues" evidence="2">
    <location>
        <begin position="743"/>
        <end position="753"/>
    </location>
</feature>
<feature type="region of interest" description="Disordered" evidence="2">
    <location>
        <begin position="1270"/>
        <end position="1306"/>
    </location>
</feature>
<feature type="compositionally biased region" description="Basic and acidic residues" evidence="2">
    <location>
        <begin position="694"/>
        <end position="703"/>
    </location>
</feature>
<keyword evidence="1" id="KW-0175">Coiled coil</keyword>
<protein>
    <submittedName>
        <fullName evidence="3">Uncharacterized protein</fullName>
    </submittedName>
</protein>
<feature type="coiled-coil region" evidence="1">
    <location>
        <begin position="2073"/>
        <end position="2107"/>
    </location>
</feature>